<gene>
    <name evidence="1" type="ORF">NP493_807g01038</name>
</gene>
<protein>
    <submittedName>
        <fullName evidence="1">Uncharacterized protein</fullName>
    </submittedName>
</protein>
<organism evidence="1 2">
    <name type="scientific">Ridgeia piscesae</name>
    <name type="common">Tubeworm</name>
    <dbReference type="NCBI Taxonomy" id="27915"/>
    <lineage>
        <taxon>Eukaryota</taxon>
        <taxon>Metazoa</taxon>
        <taxon>Spiralia</taxon>
        <taxon>Lophotrochozoa</taxon>
        <taxon>Annelida</taxon>
        <taxon>Polychaeta</taxon>
        <taxon>Sedentaria</taxon>
        <taxon>Canalipalpata</taxon>
        <taxon>Sabellida</taxon>
        <taxon>Siboglinidae</taxon>
        <taxon>Ridgeia</taxon>
    </lineage>
</organism>
<evidence type="ECO:0000313" key="1">
    <source>
        <dbReference type="EMBL" id="KAK2174366.1"/>
    </source>
</evidence>
<dbReference type="AlphaFoldDB" id="A0AAD9KN52"/>
<name>A0AAD9KN52_RIDPI</name>
<sequence length="371" mass="41384">MEELEHSTGVSLHATTTEGYQWRRCSATGVTSESLLEVETVSATLKEAILDGKDVNLASLLISLFDLGEYSCYAGGSHHLLRLLPSDPHLNRNLTLAEFISAFNKYRKAMCEVWDRRKELDAFKAIVVGVASRIEEQPICPLKPMMALMQLAVSAQPQDPLFTTLAGKDSHLYFTDILFTKKWTRYTDANKSLEDVMHDLQQEDMRTLYSCRSKLAAIALVVSVNTAEVVRTPGGLPPPEEPPPEGPPYNLHPLIRNTFKKKEKEITAKATEVTNDVLRRSVAIVQGLHFNYNLHFPAAHPVPVMVSTLQKGRGGEAQIMKGIPESQRHSSVQSPETAVLNLLASRDTLCLKSNSRDSIYKSWYHSIINTE</sequence>
<reference evidence="1" key="1">
    <citation type="journal article" date="2023" name="Mol. Biol. Evol.">
        <title>Third-Generation Sequencing Reveals the Adaptive Role of the Epigenome in Three Deep-Sea Polychaetes.</title>
        <authorList>
            <person name="Perez M."/>
            <person name="Aroh O."/>
            <person name="Sun Y."/>
            <person name="Lan Y."/>
            <person name="Juniper S.K."/>
            <person name="Young C.R."/>
            <person name="Angers B."/>
            <person name="Qian P.Y."/>
        </authorList>
    </citation>
    <scope>NUCLEOTIDE SEQUENCE</scope>
    <source>
        <strain evidence="1">R07B-5</strain>
    </source>
</reference>
<dbReference type="EMBL" id="JAODUO010000807">
    <property type="protein sequence ID" value="KAK2174366.1"/>
    <property type="molecule type" value="Genomic_DNA"/>
</dbReference>
<proteinExistence type="predicted"/>
<accession>A0AAD9KN52</accession>
<comment type="caution">
    <text evidence="1">The sequence shown here is derived from an EMBL/GenBank/DDBJ whole genome shotgun (WGS) entry which is preliminary data.</text>
</comment>
<keyword evidence="2" id="KW-1185">Reference proteome</keyword>
<evidence type="ECO:0000313" key="2">
    <source>
        <dbReference type="Proteomes" id="UP001209878"/>
    </source>
</evidence>
<dbReference type="Proteomes" id="UP001209878">
    <property type="component" value="Unassembled WGS sequence"/>
</dbReference>